<keyword evidence="3" id="KW-1185">Reference proteome</keyword>
<dbReference type="InterPro" id="IPR018541">
    <property type="entry name" value="Ftsk_gamma"/>
</dbReference>
<organism evidence="2 3">
    <name type="scientific">Phytopseudomonas argentinensis</name>
    <dbReference type="NCBI Taxonomy" id="289370"/>
    <lineage>
        <taxon>Bacteria</taxon>
        <taxon>Pseudomonadati</taxon>
        <taxon>Pseudomonadota</taxon>
        <taxon>Gammaproteobacteria</taxon>
        <taxon>Pseudomonadales</taxon>
        <taxon>Pseudomonadaceae</taxon>
        <taxon>Phytopseudomonas</taxon>
    </lineage>
</organism>
<protein>
    <submittedName>
        <fullName evidence="2">Ftsk gamma domain-containing protein</fullName>
    </submittedName>
</protein>
<dbReference type="EMBL" id="FORC01000004">
    <property type="protein sequence ID" value="SFJ12770.1"/>
    <property type="molecule type" value="Genomic_DNA"/>
</dbReference>
<gene>
    <name evidence="2" type="ORF">SAMN05216602_4024</name>
</gene>
<dbReference type="AlphaFoldDB" id="A0A1I3NUS6"/>
<evidence type="ECO:0000313" key="3">
    <source>
        <dbReference type="Proteomes" id="UP000183018"/>
    </source>
</evidence>
<name>A0A1I3NUS6_9GAMM</name>
<reference evidence="3" key="1">
    <citation type="submission" date="2016-10" db="EMBL/GenBank/DDBJ databases">
        <authorList>
            <person name="Varghese N."/>
            <person name="Submissions S."/>
        </authorList>
    </citation>
    <scope>NUCLEOTIDE SEQUENCE [LARGE SCALE GENOMIC DNA]</scope>
    <source>
        <strain evidence="3">LMG 22563</strain>
    </source>
</reference>
<dbReference type="Proteomes" id="UP000183018">
    <property type="component" value="Unassembled WGS sequence"/>
</dbReference>
<dbReference type="RefSeq" id="WP_074888258.1">
    <property type="nucleotide sequence ID" value="NZ_FORC01000004.1"/>
</dbReference>
<proteinExistence type="predicted"/>
<dbReference type="InterPro" id="IPR036388">
    <property type="entry name" value="WH-like_DNA-bd_sf"/>
</dbReference>
<accession>A0A1I3NUS6</accession>
<dbReference type="Gene3D" id="1.10.10.10">
    <property type="entry name" value="Winged helix-like DNA-binding domain superfamily/Winged helix DNA-binding domain"/>
    <property type="match status" value="1"/>
</dbReference>
<dbReference type="STRING" id="289370.SAMN05216602_4024"/>
<dbReference type="InterPro" id="IPR036390">
    <property type="entry name" value="WH_DNA-bd_sf"/>
</dbReference>
<feature type="domain" description="FtsK gamma" evidence="1">
    <location>
        <begin position="126"/>
        <end position="191"/>
    </location>
</feature>
<evidence type="ECO:0000313" key="2">
    <source>
        <dbReference type="EMBL" id="SFJ12770.1"/>
    </source>
</evidence>
<dbReference type="OrthoDB" id="7032833at2"/>
<dbReference type="SMART" id="SM00843">
    <property type="entry name" value="Ftsk_gamma"/>
    <property type="match status" value="1"/>
</dbReference>
<dbReference type="Pfam" id="PF13935">
    <property type="entry name" value="Ead_Ea22"/>
    <property type="match status" value="1"/>
</dbReference>
<dbReference type="InterPro" id="IPR025153">
    <property type="entry name" value="Ead_Ea22"/>
</dbReference>
<sequence length="194" mass="21609">MREVDRQELRRLAQQATQGAWLADGDETNQHGNVVGHFVAHENGGRIGQAFSNCLVSDDTCRANARFMAAANPTSVLELLDYAESLEGLYRMHQQTETRAMRDLKTERDKLLADVNLLRADARVGADAYSSLLNSVRRAVGEDRFGPSRLQRMFLINFNRACRLIDEMTARGDVEADGEGYGRRFVSKDGTANG</sequence>
<dbReference type="SUPFAM" id="SSF46785">
    <property type="entry name" value="Winged helix' DNA-binding domain"/>
    <property type="match status" value="1"/>
</dbReference>
<evidence type="ECO:0000259" key="1">
    <source>
        <dbReference type="SMART" id="SM00843"/>
    </source>
</evidence>